<name>A0A1Q9CXB4_SYMMI</name>
<evidence type="ECO:0000256" key="8">
    <source>
        <dbReference type="ARBA" id="ARBA00023065"/>
    </source>
</evidence>
<dbReference type="Pfam" id="PF22919">
    <property type="entry name" value="ATP-synt_VA_C"/>
    <property type="match status" value="1"/>
</dbReference>
<evidence type="ECO:0000256" key="2">
    <source>
        <dbReference type="ARBA" id="ARBA00012473"/>
    </source>
</evidence>
<dbReference type="InterPro" id="IPR031686">
    <property type="entry name" value="ATP-synth_a_Xtn"/>
</dbReference>
<evidence type="ECO:0000259" key="11">
    <source>
        <dbReference type="Pfam" id="PF00006"/>
    </source>
</evidence>
<evidence type="ECO:0000259" key="14">
    <source>
        <dbReference type="Pfam" id="PF22919"/>
    </source>
</evidence>
<dbReference type="GO" id="GO:0046961">
    <property type="term" value="F:proton-transporting ATPase activity, rotational mechanism"/>
    <property type="evidence" value="ECO:0007669"/>
    <property type="project" value="InterPro"/>
</dbReference>
<dbReference type="Gene3D" id="1.10.1140.10">
    <property type="entry name" value="Bovine Mitochondrial F1-atpase, Atp Synthase Beta Chain, Chain D, domain 3"/>
    <property type="match status" value="1"/>
</dbReference>
<dbReference type="InterPro" id="IPR055190">
    <property type="entry name" value="ATP-synt_VA_C"/>
</dbReference>
<comment type="catalytic activity">
    <reaction evidence="9">
        <text>ATP + H2O + 4 H(+)(in) = ADP + phosphate + 5 H(+)(out)</text>
        <dbReference type="Rhea" id="RHEA:57720"/>
        <dbReference type="ChEBI" id="CHEBI:15377"/>
        <dbReference type="ChEBI" id="CHEBI:15378"/>
        <dbReference type="ChEBI" id="CHEBI:30616"/>
        <dbReference type="ChEBI" id="CHEBI:43474"/>
        <dbReference type="ChEBI" id="CHEBI:456216"/>
        <dbReference type="EC" id="7.1.2.2"/>
    </reaction>
</comment>
<dbReference type="EC" id="7.1.2.2" evidence="2"/>
<dbReference type="NCBIfam" id="TIGR01042">
    <property type="entry name" value="V-ATPase_V1_A"/>
    <property type="match status" value="1"/>
</dbReference>
<dbReference type="CDD" id="cd18119">
    <property type="entry name" value="ATP-synt_V_A-type_alpha_N"/>
    <property type="match status" value="1"/>
</dbReference>
<dbReference type="FunFam" id="1.10.1140.10:FF:000002">
    <property type="entry name" value="V-type proton ATPase catalytic subunit A"/>
    <property type="match status" value="1"/>
</dbReference>
<dbReference type="CDD" id="cd18111">
    <property type="entry name" value="ATP-synt_V_A-type_alpha_C"/>
    <property type="match status" value="1"/>
</dbReference>
<dbReference type="InterPro" id="IPR005725">
    <property type="entry name" value="ATPase_V1-cplx_asu"/>
</dbReference>
<keyword evidence="3" id="KW-0813">Transport</keyword>
<dbReference type="InterPro" id="IPR015943">
    <property type="entry name" value="WD40/YVTN_repeat-like_dom_sf"/>
</dbReference>
<evidence type="ECO:0000313" key="15">
    <source>
        <dbReference type="EMBL" id="OLP87573.1"/>
    </source>
</evidence>
<feature type="domain" description="ATPsynthase alpha/beta subunit barrel-sandwich" evidence="13">
    <location>
        <begin position="110"/>
        <end position="199"/>
    </location>
</feature>
<dbReference type="Pfam" id="PF16886">
    <property type="entry name" value="ATP-synt_ab_Xtn"/>
    <property type="match status" value="1"/>
</dbReference>
<dbReference type="AlphaFoldDB" id="A0A1Q9CXB4"/>
<dbReference type="GO" id="GO:0016887">
    <property type="term" value="F:ATP hydrolysis activity"/>
    <property type="evidence" value="ECO:0007669"/>
    <property type="project" value="InterPro"/>
</dbReference>
<dbReference type="FunFam" id="2.40.50.100:FF:000008">
    <property type="entry name" value="V-type proton ATPase catalytic subunit A"/>
    <property type="match status" value="1"/>
</dbReference>
<dbReference type="Gene3D" id="2.40.30.20">
    <property type="match status" value="1"/>
</dbReference>
<dbReference type="PANTHER" id="PTHR43607:SF1">
    <property type="entry name" value="H(+)-TRANSPORTING TWO-SECTOR ATPASE"/>
    <property type="match status" value="1"/>
</dbReference>
<organism evidence="15 16">
    <name type="scientific">Symbiodinium microadriaticum</name>
    <name type="common">Dinoflagellate</name>
    <name type="synonym">Zooxanthella microadriatica</name>
    <dbReference type="NCBI Taxonomy" id="2951"/>
    <lineage>
        <taxon>Eukaryota</taxon>
        <taxon>Sar</taxon>
        <taxon>Alveolata</taxon>
        <taxon>Dinophyceae</taxon>
        <taxon>Suessiales</taxon>
        <taxon>Symbiodiniaceae</taxon>
        <taxon>Symbiodinium</taxon>
    </lineage>
</organism>
<evidence type="ECO:0000256" key="6">
    <source>
        <dbReference type="ARBA" id="ARBA00022840"/>
    </source>
</evidence>
<dbReference type="InterPro" id="IPR036121">
    <property type="entry name" value="ATPase_F1/V1/A1_a/bsu_N_sf"/>
</dbReference>
<gene>
    <name evidence="15" type="primary">vapA</name>
    <name evidence="15" type="ORF">AK812_SmicGene31209</name>
</gene>
<feature type="domain" description="ATPase F1/V1/A1 complex alpha/beta subunit N-terminal" evidence="12">
    <location>
        <begin position="7"/>
        <end position="69"/>
    </location>
</feature>
<evidence type="ECO:0000259" key="13">
    <source>
        <dbReference type="Pfam" id="PF16886"/>
    </source>
</evidence>
<reference evidence="15 16" key="1">
    <citation type="submission" date="2016-02" db="EMBL/GenBank/DDBJ databases">
        <title>Genome analysis of coral dinoflagellate symbionts highlights evolutionary adaptations to a symbiotic lifestyle.</title>
        <authorList>
            <person name="Aranda M."/>
            <person name="Li Y."/>
            <person name="Liew Y.J."/>
            <person name="Baumgarten S."/>
            <person name="Simakov O."/>
            <person name="Wilson M."/>
            <person name="Piel J."/>
            <person name="Ashoor H."/>
            <person name="Bougouffa S."/>
            <person name="Bajic V.B."/>
            <person name="Ryu T."/>
            <person name="Ravasi T."/>
            <person name="Bayer T."/>
            <person name="Micklem G."/>
            <person name="Kim H."/>
            <person name="Bhak J."/>
            <person name="Lajeunesse T.C."/>
            <person name="Voolstra C.R."/>
        </authorList>
    </citation>
    <scope>NUCLEOTIDE SEQUENCE [LARGE SCALE GENOMIC DNA]</scope>
    <source>
        <strain evidence="15 16">CCMP2467</strain>
    </source>
</reference>
<evidence type="ECO:0000256" key="7">
    <source>
        <dbReference type="ARBA" id="ARBA00022967"/>
    </source>
</evidence>
<dbReference type="FunFam" id="2.40.30.20:FF:000002">
    <property type="entry name" value="V-type proton ATPase catalytic subunit A"/>
    <property type="match status" value="1"/>
</dbReference>
<keyword evidence="7" id="KW-1278">Translocase</keyword>
<dbReference type="GO" id="GO:0005524">
    <property type="term" value="F:ATP binding"/>
    <property type="evidence" value="ECO:0007669"/>
    <property type="project" value="UniProtKB-KW"/>
</dbReference>
<dbReference type="SUPFAM" id="SSF50978">
    <property type="entry name" value="WD40 repeat-like"/>
    <property type="match status" value="1"/>
</dbReference>
<dbReference type="Gene3D" id="2.130.10.10">
    <property type="entry name" value="YVTN repeat-like/Quinoprotein amine dehydrogenase"/>
    <property type="match status" value="1"/>
</dbReference>
<feature type="domain" description="ATPase F1/V1/A1 complex alpha/beta subunit nucleotide-binding" evidence="11">
    <location>
        <begin position="219"/>
        <end position="442"/>
    </location>
</feature>
<dbReference type="InterPro" id="IPR000194">
    <property type="entry name" value="ATPase_F1/V1/A1_a/bsu_nucl-bd"/>
</dbReference>
<feature type="coiled-coil region" evidence="10">
    <location>
        <begin position="452"/>
        <end position="479"/>
    </location>
</feature>
<keyword evidence="10" id="KW-0175">Coiled coil</keyword>
<comment type="similarity">
    <text evidence="1">Belongs to the ATPase alpha/beta chains family.</text>
</comment>
<dbReference type="Gene3D" id="3.40.50.300">
    <property type="entry name" value="P-loop containing nucleotide triphosphate hydrolases"/>
    <property type="match status" value="1"/>
</dbReference>
<feature type="domain" description="ATP synthase A/B type C-terminal" evidence="14">
    <location>
        <begin position="450"/>
        <end position="544"/>
    </location>
</feature>
<dbReference type="HAMAP" id="MF_00309">
    <property type="entry name" value="ATP_synth_A_arch"/>
    <property type="match status" value="1"/>
</dbReference>
<evidence type="ECO:0000256" key="1">
    <source>
        <dbReference type="ARBA" id="ARBA00008936"/>
    </source>
</evidence>
<evidence type="ECO:0000256" key="9">
    <source>
        <dbReference type="ARBA" id="ARBA00048383"/>
    </source>
</evidence>
<dbReference type="OrthoDB" id="1676488at2759"/>
<dbReference type="InterPro" id="IPR024034">
    <property type="entry name" value="ATPase_F1/V1_b/a_C"/>
</dbReference>
<evidence type="ECO:0000256" key="4">
    <source>
        <dbReference type="ARBA" id="ARBA00022741"/>
    </source>
</evidence>
<evidence type="ECO:0000256" key="10">
    <source>
        <dbReference type="SAM" id="Coils"/>
    </source>
</evidence>
<dbReference type="InterPro" id="IPR036322">
    <property type="entry name" value="WD40_repeat_dom_sf"/>
</dbReference>
<dbReference type="Proteomes" id="UP000186817">
    <property type="component" value="Unassembled WGS sequence"/>
</dbReference>
<keyword evidence="4" id="KW-0547">Nucleotide-binding</keyword>
<dbReference type="FunFam" id="3.40.50.300:FF:000052">
    <property type="entry name" value="V-type proton ATPase catalytic subunit A"/>
    <property type="match status" value="1"/>
</dbReference>
<dbReference type="GO" id="GO:0046034">
    <property type="term" value="P:ATP metabolic process"/>
    <property type="evidence" value="ECO:0007669"/>
    <property type="project" value="InterPro"/>
</dbReference>
<dbReference type="NCBIfam" id="NF003220">
    <property type="entry name" value="PRK04192.1"/>
    <property type="match status" value="1"/>
</dbReference>
<dbReference type="GO" id="GO:0033180">
    <property type="term" value="C:proton-transporting V-type ATPase, V1 domain"/>
    <property type="evidence" value="ECO:0007669"/>
    <property type="project" value="InterPro"/>
</dbReference>
<dbReference type="EMBL" id="LSRX01000854">
    <property type="protein sequence ID" value="OLP87573.1"/>
    <property type="molecule type" value="Genomic_DNA"/>
</dbReference>
<protein>
    <recommendedName>
        <fullName evidence="2">H(+)-transporting two-sector ATPase</fullName>
        <ecNumber evidence="2">7.1.2.2</ecNumber>
    </recommendedName>
</protein>
<sequence length="1076" mass="117000">MAATGTVMKVSGPLVVAENMSGTKMYEVVRVGKDRLVGEIIRLEGDTASIQVYEDTSGLTVGDPLVKTGLPLSLELGPGILDGIYDGIQRPLERIQQLAQSVFVPRGVDVPNLDREKQWDYTPENNIKVGDLVTGGDVVGVVRENGLFKRHMIMVPPGVKGRVTKVMPAGKYTVQTAVVEVEESGKAMKVELFQRWPVREARPVVEKLQGKEALLTCERVIDALFPVTLGGTAAVPGAFGCGKTVISQALSKYSNADCVVYVGCGERGNEMAEVLTDFPELTTMIDGKEEPIMQRTTLVANTSNMPVAAREASIYTGVTTAEYFRDMGYNVAMMADSTSRWAEALREISGRLAEMPADAGYPAYLGARLASFYERSGRVQCLGNPPREGSITIVGAVSPPGGDFTDPVTSATLSIVQVFWGLDKKLAQRKHFPAVNWNISFSKYIRILEPYFEKYDAEYSMLQQKMKEILQKEDDLQEIVQLVGKDSLSEDQKCTLEVAKIIREDFLQQNGFTDYDFMCPLAKTIGMMKVIVGFHEAAQKMMAEYSGEHKVGWNTIAVAMKDMIKKITDMKFEMPRQSEEHYKRTFVALHDEVLAAFRTLAEVLATRRCFVFAPAPAPPQTAPAGFRLAQQVSHTVVLRLDAELQAFSVLRLGHAGAILQQYWHFQCWMVLHRLLSVVMSVLTTCLTFVWQRGQAGAVWRLPELTGAIQPHLAWHPDAACLASVSPAGHVAVHSLVGESTEHLHVQGDGAWPVAAVAWQPCDLSSLAVAGPLGLCFWRRKGSWQRIWSLQGEAFASSALAWSPDGRALAAAGPLGVVHILGPHSALIGEQVVPSQFTRLQRWCSGGLAKCLAWSPDGALLAVLHLQEDTEPSVRLWSTRSWEVAAVVGLGAPRPSGSELGVSLAWMSSELLLATASLHLVEVAVRGGTASNVGAARLGEDTSGFWAAGSEPGVRVVSLPGQEARRVLEVSVCPRSAQRLAVRLEGCREVLVYERPTCGLAGWSHRELSPCGILAAEGAAPATLAFAAHAVQRSGSEGSLLAVYWCLDNGQHEVRTYPMHFIPAQVLQTSTAANALF</sequence>
<evidence type="ECO:0000256" key="3">
    <source>
        <dbReference type="ARBA" id="ARBA00022448"/>
    </source>
</evidence>
<dbReference type="InterPro" id="IPR027417">
    <property type="entry name" value="P-loop_NTPase"/>
</dbReference>
<dbReference type="SUPFAM" id="SSF52540">
    <property type="entry name" value="P-loop containing nucleoside triphosphate hydrolases"/>
    <property type="match status" value="1"/>
</dbReference>
<dbReference type="PANTHER" id="PTHR43607">
    <property type="entry name" value="V-TYPE PROTON ATPASE CATALYTIC SUBUNIT A"/>
    <property type="match status" value="1"/>
</dbReference>
<keyword evidence="5" id="KW-0375">Hydrogen ion transport</keyword>
<dbReference type="InterPro" id="IPR022878">
    <property type="entry name" value="V-ATPase_asu"/>
</dbReference>
<keyword evidence="16" id="KW-1185">Reference proteome</keyword>
<dbReference type="SUPFAM" id="SSF50615">
    <property type="entry name" value="N-terminal domain of alpha and beta subunits of F1 ATP synthase"/>
    <property type="match status" value="1"/>
</dbReference>
<keyword evidence="6" id="KW-0067">ATP-binding</keyword>
<dbReference type="CDD" id="cd01134">
    <property type="entry name" value="V_A-ATPase_A"/>
    <property type="match status" value="1"/>
</dbReference>
<accession>A0A1Q9CXB4</accession>
<dbReference type="InterPro" id="IPR023366">
    <property type="entry name" value="ATP_synth_asu-like_sf"/>
</dbReference>
<evidence type="ECO:0000259" key="12">
    <source>
        <dbReference type="Pfam" id="PF02874"/>
    </source>
</evidence>
<proteinExistence type="inferred from homology"/>
<comment type="caution">
    <text evidence="15">The sequence shown here is derived from an EMBL/GenBank/DDBJ whole genome shotgun (WGS) entry which is preliminary data.</text>
</comment>
<dbReference type="InterPro" id="IPR004100">
    <property type="entry name" value="ATPase_F1/V1/A1_a/bsu_N"/>
</dbReference>
<dbReference type="InterPro" id="IPR020003">
    <property type="entry name" value="ATPase_a/bsu_AS"/>
</dbReference>
<evidence type="ECO:0000256" key="5">
    <source>
        <dbReference type="ARBA" id="ARBA00022781"/>
    </source>
</evidence>
<dbReference type="Gene3D" id="2.40.50.100">
    <property type="match status" value="1"/>
</dbReference>
<dbReference type="PROSITE" id="PS00152">
    <property type="entry name" value="ATPASE_ALPHA_BETA"/>
    <property type="match status" value="1"/>
</dbReference>
<keyword evidence="8" id="KW-0406">Ion transport</keyword>
<evidence type="ECO:0000313" key="16">
    <source>
        <dbReference type="Proteomes" id="UP000186817"/>
    </source>
</evidence>
<dbReference type="SUPFAM" id="SSF47917">
    <property type="entry name" value="C-terminal domain of alpha and beta subunits of F1 ATP synthase"/>
    <property type="match status" value="1"/>
</dbReference>
<dbReference type="Pfam" id="PF00006">
    <property type="entry name" value="ATP-synt_ab"/>
    <property type="match status" value="1"/>
</dbReference>
<dbReference type="Pfam" id="PF02874">
    <property type="entry name" value="ATP-synt_ab_N"/>
    <property type="match status" value="1"/>
</dbReference>